<accession>A0A2U8DZW0</accession>
<keyword evidence="2" id="KW-1185">Reference proteome</keyword>
<reference evidence="1 2" key="1">
    <citation type="journal article" date="2018" name="Syst. Appl. Microbiol.">
        <title>Ereboglobus luteus gen. nov. sp. nov. from cockroach guts, and new insights into the oxygen relationship of the genera Opitutus and Didymococcus (Verrucomicrobia: Opitutaceae).</title>
        <authorList>
            <person name="Tegtmeier D."/>
            <person name="Belitz A."/>
            <person name="Radek R."/>
            <person name="Heimerl T."/>
            <person name="Brune A."/>
        </authorList>
    </citation>
    <scope>NUCLEOTIDE SEQUENCE [LARGE SCALE GENOMIC DNA]</scope>
    <source>
        <strain evidence="1 2">Ho45</strain>
    </source>
</reference>
<evidence type="ECO:0000313" key="1">
    <source>
        <dbReference type="EMBL" id="AWI08126.1"/>
    </source>
</evidence>
<name>A0A2U8DZW0_9BACT</name>
<dbReference type="Gene3D" id="3.20.20.80">
    <property type="entry name" value="Glycosidases"/>
    <property type="match status" value="1"/>
</dbReference>
<dbReference type="RefSeq" id="WP_236919095.1">
    <property type="nucleotide sequence ID" value="NZ_CP023004.1"/>
</dbReference>
<organism evidence="1 2">
    <name type="scientific">Ereboglobus luteus</name>
    <dbReference type="NCBI Taxonomy" id="1796921"/>
    <lineage>
        <taxon>Bacteria</taxon>
        <taxon>Pseudomonadati</taxon>
        <taxon>Verrucomicrobiota</taxon>
        <taxon>Opitutia</taxon>
        <taxon>Opitutales</taxon>
        <taxon>Opitutaceae</taxon>
        <taxon>Ereboglobus</taxon>
    </lineage>
</organism>
<dbReference type="Proteomes" id="UP000244896">
    <property type="component" value="Chromosome"/>
</dbReference>
<gene>
    <name evidence="1" type="ORF">CKA38_01600</name>
</gene>
<sequence>MNPFRPVRYLLLWMVPLAFFGVCAIAQTGEASFRIERSVSDPDHGRVSFPTNWSDPGAGPTQANRVEASYDFTVPRDGWYVLSLQHLPSLAREVFVDGRRVSLFFGGSIKSVAEWADASKQRGEPDPEWTKVANLRLGAGRHTVSFKRVGRMAFPAGFARSWRVEEAGTAAQDRVEARIMSRRELRKGESLWLRVTGGGDNVAASYDIHRVNELTRAETKIATLEFPAAEDYSVRDIEIPCDKEGVFCLVAKTGGRVLSQQEFVESAYFVIDTEPVAQPASAVVSETARTLVYDIDCVANTVNGAPVRPGENYWEANGETRVVTIPAGRYRESNNGLGPAVAAHPAALAENFSGFSYLLENIEPGKPFVIEIEHPDDDWRSVCVSIVDIYEKGGAGKKMRGYLPPTFGYETGGYLPLSNKMLTEKVMFWPNGGDVNLGIVSSRIGKRAAAARIRVYRVDGDLPALGINGRGRFVGMWMEEHERWHTHFNTPPNLPAHARDFIGLKRTMQWLAHTGTNAFWPTVVAYQQATYDSPVLDGYLLKHYNLPRISALLCEKYGLSYVAEIFLARLRYFNETVMRAGVENPDDLYTRTWWGFSTSTAATSGGASEGTWPNWNILHPHVQNMMISIYGELADALADTRSFAGMSGRLDPWQWDGLYAISSLNWGYEDWTVREFEKDTGIKVPAGDDPEKRFEARYRFLTNPENKAGWIAWRSARLTDYLQRLVARIRARSPDLTLFLCGDGRQDENHAPSIPADVRERFSEMGFDLEMLARMPGIAIVPATSYGRGKTFTYLADQKAYDRFQTPENLKIGYNMTRAAAMGGAYQEWGPQFPLAKLGAPLPRWHYCSSSAPAGINALEPLAVILAGQDTMMMRDGGYPLLFGQRDFYINWMRAFASLPRKPFEPLPFARDPAAAWQRVEPDKTLFYVVNRERYAVEMALDISGAREVCGLGRDEKITIENGRLPLALAPFELRAFEAPAGASITGATTSVPDGEIDFVKRRLTFAKKLLAEIESGVFATSFSGDEKAQFRLGVDAAAAALGSKSYWRARTLLSSARMMSVYEKTGRYPERQVETRFPDLLENLRAERFDPDDPFLDAEALFNLRVVSAGIDAQFADTETFNPEWRFGKVVRAGDAGVIEFDLEAPAASYYQLSLGHVSMVPGELIVSLGGTRLSVCARTNVAGSPEKTIFPAVLLPSGKTRLRIERASTNGEMSGAFGIYAAKLVPRLRPLNTASWAVAAPFDGFWKNNAMTDANVKRGMETAYGPEAENAGGERMVFRNEKNQEIRWRRTTEIVGTHEDAGVNFATRAGLTGFGIGYAQTFIESPGDRDVLIYIGSDWWANAWLNGELLKPAGNLKTQQNTGAYFNAWKPCPVSVKLRKGVNRLVVKNQGGSMYSWFTCYITDAGELNISPLAR</sequence>
<protein>
    <submittedName>
        <fullName evidence="1">Uncharacterized protein</fullName>
    </submittedName>
</protein>
<evidence type="ECO:0000313" key="2">
    <source>
        <dbReference type="Proteomes" id="UP000244896"/>
    </source>
</evidence>
<dbReference type="KEGG" id="elut:CKA38_01600"/>
<proteinExistence type="predicted"/>
<dbReference type="EMBL" id="CP023004">
    <property type="protein sequence ID" value="AWI08126.1"/>
    <property type="molecule type" value="Genomic_DNA"/>
</dbReference>